<evidence type="ECO:0000313" key="1">
    <source>
        <dbReference type="EMBL" id="MBX54146.1"/>
    </source>
</evidence>
<name>A0A2P2PHD6_RHIMU</name>
<reference evidence="1" key="1">
    <citation type="submission" date="2018-02" db="EMBL/GenBank/DDBJ databases">
        <title>Rhizophora mucronata_Transcriptome.</title>
        <authorList>
            <person name="Meera S.P."/>
            <person name="Sreeshan A."/>
            <person name="Augustine A."/>
        </authorList>
    </citation>
    <scope>NUCLEOTIDE SEQUENCE</scope>
    <source>
        <tissue evidence="1">Leaf</tissue>
    </source>
</reference>
<accession>A0A2P2PHD6</accession>
<organism evidence="1">
    <name type="scientific">Rhizophora mucronata</name>
    <name type="common">Asiatic mangrove</name>
    <dbReference type="NCBI Taxonomy" id="61149"/>
    <lineage>
        <taxon>Eukaryota</taxon>
        <taxon>Viridiplantae</taxon>
        <taxon>Streptophyta</taxon>
        <taxon>Embryophyta</taxon>
        <taxon>Tracheophyta</taxon>
        <taxon>Spermatophyta</taxon>
        <taxon>Magnoliopsida</taxon>
        <taxon>eudicotyledons</taxon>
        <taxon>Gunneridae</taxon>
        <taxon>Pentapetalae</taxon>
        <taxon>rosids</taxon>
        <taxon>fabids</taxon>
        <taxon>Malpighiales</taxon>
        <taxon>Rhizophoraceae</taxon>
        <taxon>Rhizophora</taxon>
    </lineage>
</organism>
<proteinExistence type="predicted"/>
<dbReference type="AlphaFoldDB" id="A0A2P2PHD6"/>
<protein>
    <submittedName>
        <fullName evidence="1">Uncharacterized protein</fullName>
    </submittedName>
</protein>
<dbReference type="EMBL" id="GGEC01073662">
    <property type="protein sequence ID" value="MBX54146.1"/>
    <property type="molecule type" value="Transcribed_RNA"/>
</dbReference>
<sequence>MYNWNSFSICINIADRETHTHKIVQTIRCFHCKMLPIHWYNSLLLHKK</sequence>